<evidence type="ECO:0000313" key="6">
    <source>
        <dbReference type="Proteomes" id="UP001432027"/>
    </source>
</evidence>
<name>A0AAV5T2A3_9BILA</name>
<dbReference type="PRINTS" id="PR00463">
    <property type="entry name" value="EP450I"/>
</dbReference>
<dbReference type="GO" id="GO:0016705">
    <property type="term" value="F:oxidoreductase activity, acting on paired donors, with incorporation or reduction of molecular oxygen"/>
    <property type="evidence" value="ECO:0007669"/>
    <property type="project" value="InterPro"/>
</dbReference>
<dbReference type="InterPro" id="IPR001128">
    <property type="entry name" value="Cyt_P450"/>
</dbReference>
<evidence type="ECO:0000256" key="4">
    <source>
        <dbReference type="RuleBase" id="RU000461"/>
    </source>
</evidence>
<keyword evidence="4" id="KW-0560">Oxidoreductase</keyword>
<dbReference type="GO" id="GO:0020037">
    <property type="term" value="F:heme binding"/>
    <property type="evidence" value="ECO:0007669"/>
    <property type="project" value="InterPro"/>
</dbReference>
<dbReference type="PANTHER" id="PTHR24284">
    <property type="entry name" value="CYTOCHROME P450 FAMILY"/>
    <property type="match status" value="1"/>
</dbReference>
<dbReference type="Proteomes" id="UP001432027">
    <property type="component" value="Unassembled WGS sequence"/>
</dbReference>
<dbReference type="Gene3D" id="1.10.630.10">
    <property type="entry name" value="Cytochrome P450"/>
    <property type="match status" value="1"/>
</dbReference>
<organism evidence="5 6">
    <name type="scientific">Pristionchus entomophagus</name>
    <dbReference type="NCBI Taxonomy" id="358040"/>
    <lineage>
        <taxon>Eukaryota</taxon>
        <taxon>Metazoa</taxon>
        <taxon>Ecdysozoa</taxon>
        <taxon>Nematoda</taxon>
        <taxon>Chromadorea</taxon>
        <taxon>Rhabditida</taxon>
        <taxon>Rhabditina</taxon>
        <taxon>Diplogasteromorpha</taxon>
        <taxon>Diplogasteroidea</taxon>
        <taxon>Neodiplogasteridae</taxon>
        <taxon>Pristionchus</taxon>
    </lineage>
</organism>
<keyword evidence="3 4" id="KW-0349">Heme</keyword>
<dbReference type="InterPro" id="IPR036396">
    <property type="entry name" value="Cyt_P450_sf"/>
</dbReference>
<feature type="non-terminal residue" evidence="5">
    <location>
        <position position="1"/>
    </location>
</feature>
<dbReference type="GO" id="GO:0004497">
    <property type="term" value="F:monooxygenase activity"/>
    <property type="evidence" value="ECO:0007669"/>
    <property type="project" value="UniProtKB-KW"/>
</dbReference>
<comment type="cofactor">
    <cofactor evidence="3">
        <name>heme</name>
        <dbReference type="ChEBI" id="CHEBI:30413"/>
    </cofactor>
</comment>
<feature type="non-terminal residue" evidence="5">
    <location>
        <position position="107"/>
    </location>
</feature>
<dbReference type="Pfam" id="PF00067">
    <property type="entry name" value="p450"/>
    <property type="match status" value="1"/>
</dbReference>
<keyword evidence="2 4" id="KW-0503">Monooxygenase</keyword>
<dbReference type="InterPro" id="IPR002401">
    <property type="entry name" value="Cyt_P450_E_grp-I"/>
</dbReference>
<keyword evidence="3 4" id="KW-0408">Iron</keyword>
<dbReference type="PANTHER" id="PTHR24284:SF1">
    <property type="entry name" value="CYTOCHROME P450 FAMILY"/>
    <property type="match status" value="1"/>
</dbReference>
<evidence type="ECO:0000313" key="5">
    <source>
        <dbReference type="EMBL" id="GMS86475.1"/>
    </source>
</evidence>
<dbReference type="PROSITE" id="PS00086">
    <property type="entry name" value="CYTOCHROME_P450"/>
    <property type="match status" value="1"/>
</dbReference>
<accession>A0AAV5T2A3</accession>
<feature type="binding site" description="axial binding residue" evidence="3">
    <location>
        <position position="52"/>
    </location>
    <ligand>
        <name>heme</name>
        <dbReference type="ChEBI" id="CHEBI:30413"/>
    </ligand>
    <ligandPart>
        <name>Fe</name>
        <dbReference type="ChEBI" id="CHEBI:18248"/>
    </ligandPart>
</feature>
<comment type="similarity">
    <text evidence="1 4">Belongs to the cytochrome P450 family.</text>
</comment>
<dbReference type="EMBL" id="BTSX01000002">
    <property type="protein sequence ID" value="GMS86475.1"/>
    <property type="molecule type" value="Genomic_DNA"/>
</dbReference>
<comment type="caution">
    <text evidence="5">The sequence shown here is derived from an EMBL/GenBank/DDBJ whole genome shotgun (WGS) entry which is preliminary data.</text>
</comment>
<dbReference type="SUPFAM" id="SSF48264">
    <property type="entry name" value="Cytochrome P450"/>
    <property type="match status" value="1"/>
</dbReference>
<proteinExistence type="inferred from homology"/>
<evidence type="ECO:0000256" key="3">
    <source>
        <dbReference type="PIRSR" id="PIRSR602401-1"/>
    </source>
</evidence>
<reference evidence="5" key="1">
    <citation type="submission" date="2023-10" db="EMBL/GenBank/DDBJ databases">
        <title>Genome assembly of Pristionchus species.</title>
        <authorList>
            <person name="Yoshida K."/>
            <person name="Sommer R.J."/>
        </authorList>
    </citation>
    <scope>NUCLEOTIDE SEQUENCE</scope>
    <source>
        <strain evidence="5">RS0144</strain>
    </source>
</reference>
<sequence>VNGDIHYLMANDPVFENPAEFRPERYIAADRTTLRKDLIERTLPFSLGKRVCAGEGLARVEIFMGLTATVQAYRILPREGADIDLESVMCSTFLHPKQQGLRIEKVV</sequence>
<evidence type="ECO:0000256" key="1">
    <source>
        <dbReference type="ARBA" id="ARBA00010617"/>
    </source>
</evidence>
<gene>
    <name evidence="5" type="ORF">PENTCL1PPCAC_8650</name>
</gene>
<keyword evidence="6" id="KW-1185">Reference proteome</keyword>
<dbReference type="InterPro" id="IPR017972">
    <property type="entry name" value="Cyt_P450_CS"/>
</dbReference>
<dbReference type="AlphaFoldDB" id="A0AAV5T2A3"/>
<evidence type="ECO:0000256" key="2">
    <source>
        <dbReference type="ARBA" id="ARBA00023033"/>
    </source>
</evidence>
<keyword evidence="3 4" id="KW-0479">Metal-binding</keyword>
<evidence type="ECO:0008006" key="7">
    <source>
        <dbReference type="Google" id="ProtNLM"/>
    </source>
</evidence>
<protein>
    <recommendedName>
        <fullName evidence="7">Cytochrome P450</fullName>
    </recommendedName>
</protein>
<dbReference type="GO" id="GO:0005506">
    <property type="term" value="F:iron ion binding"/>
    <property type="evidence" value="ECO:0007669"/>
    <property type="project" value="InterPro"/>
</dbReference>